<evidence type="ECO:0000313" key="3">
    <source>
        <dbReference type="Proteomes" id="UP000467841"/>
    </source>
</evidence>
<feature type="compositionally biased region" description="Polar residues" evidence="1">
    <location>
        <begin position="91"/>
        <end position="129"/>
    </location>
</feature>
<dbReference type="AlphaFoldDB" id="A0A6D2LG43"/>
<dbReference type="EMBL" id="CACVBM020001756">
    <property type="protein sequence ID" value="CAA7059150.1"/>
    <property type="molecule type" value="Genomic_DNA"/>
</dbReference>
<keyword evidence="3" id="KW-1185">Reference proteome</keyword>
<sequence>MSNQGENRSRGSQSGQDVSQPGNASNTSDDTYMPSEEEGSWYEFMHGYMPESASDSDSTNYWRYGPWEVPMQPYYSSSESTRAPNDHDQHNTTPRQSPNGVANGHPQPNQSEEQQTIGANNSQGNQSPEQPSPNGQPPLDPTLTMVHNLLSQVLHQGASNGTPPPPDFLKYVTMMKTLGTYRFEGSYNPDEADTWMQCLDKNFAATRCPTEFKKDVAVYYLEKEALGWWNSVDRQTNHTIII</sequence>
<feature type="compositionally biased region" description="Polar residues" evidence="1">
    <location>
        <begin position="74"/>
        <end position="83"/>
    </location>
</feature>
<reference evidence="2" key="1">
    <citation type="submission" date="2020-01" db="EMBL/GenBank/DDBJ databases">
        <authorList>
            <person name="Mishra B."/>
        </authorList>
    </citation>
    <scope>NUCLEOTIDE SEQUENCE [LARGE SCALE GENOMIC DNA]</scope>
</reference>
<dbReference type="OrthoDB" id="1111698at2759"/>
<evidence type="ECO:0008006" key="4">
    <source>
        <dbReference type="Google" id="ProtNLM"/>
    </source>
</evidence>
<feature type="compositionally biased region" description="Pro residues" evidence="1">
    <location>
        <begin position="130"/>
        <end position="140"/>
    </location>
</feature>
<dbReference type="Proteomes" id="UP000467841">
    <property type="component" value="Unassembled WGS sequence"/>
</dbReference>
<proteinExistence type="predicted"/>
<evidence type="ECO:0000256" key="1">
    <source>
        <dbReference type="SAM" id="MobiDB-lite"/>
    </source>
</evidence>
<feature type="compositionally biased region" description="Polar residues" evidence="1">
    <location>
        <begin position="1"/>
        <end position="30"/>
    </location>
</feature>
<protein>
    <recommendedName>
        <fullName evidence="4">Retrotransposon gag domain-containing protein</fullName>
    </recommendedName>
</protein>
<gene>
    <name evidence="2" type="ORF">MERR_LOCUS46386</name>
</gene>
<name>A0A6D2LG43_9BRAS</name>
<evidence type="ECO:0000313" key="2">
    <source>
        <dbReference type="EMBL" id="CAA7059150.1"/>
    </source>
</evidence>
<accession>A0A6D2LG43</accession>
<feature type="region of interest" description="Disordered" evidence="1">
    <location>
        <begin position="1"/>
        <end position="143"/>
    </location>
</feature>
<organism evidence="2 3">
    <name type="scientific">Microthlaspi erraticum</name>
    <dbReference type="NCBI Taxonomy" id="1685480"/>
    <lineage>
        <taxon>Eukaryota</taxon>
        <taxon>Viridiplantae</taxon>
        <taxon>Streptophyta</taxon>
        <taxon>Embryophyta</taxon>
        <taxon>Tracheophyta</taxon>
        <taxon>Spermatophyta</taxon>
        <taxon>Magnoliopsida</taxon>
        <taxon>eudicotyledons</taxon>
        <taxon>Gunneridae</taxon>
        <taxon>Pentapetalae</taxon>
        <taxon>rosids</taxon>
        <taxon>malvids</taxon>
        <taxon>Brassicales</taxon>
        <taxon>Brassicaceae</taxon>
        <taxon>Coluteocarpeae</taxon>
        <taxon>Microthlaspi</taxon>
    </lineage>
</organism>
<comment type="caution">
    <text evidence="2">The sequence shown here is derived from an EMBL/GenBank/DDBJ whole genome shotgun (WGS) entry which is preliminary data.</text>
</comment>